<dbReference type="Gene3D" id="3.30.450.20">
    <property type="entry name" value="PAS domain"/>
    <property type="match status" value="1"/>
</dbReference>
<organism evidence="6 7">
    <name type="scientific">Roseibium aggregatum</name>
    <dbReference type="NCBI Taxonomy" id="187304"/>
    <lineage>
        <taxon>Bacteria</taxon>
        <taxon>Pseudomonadati</taxon>
        <taxon>Pseudomonadota</taxon>
        <taxon>Alphaproteobacteria</taxon>
        <taxon>Hyphomicrobiales</taxon>
        <taxon>Stappiaceae</taxon>
        <taxon>Roseibium</taxon>
    </lineage>
</organism>
<dbReference type="EMBL" id="CXST01000001">
    <property type="protein sequence ID" value="CTQ42623.1"/>
    <property type="molecule type" value="Genomic_DNA"/>
</dbReference>
<evidence type="ECO:0000256" key="1">
    <source>
        <dbReference type="ARBA" id="ARBA00012528"/>
    </source>
</evidence>
<dbReference type="PROSITE" id="PS50113">
    <property type="entry name" value="PAC"/>
    <property type="match status" value="1"/>
</dbReference>
<dbReference type="CDD" id="cd00130">
    <property type="entry name" value="PAS"/>
    <property type="match status" value="1"/>
</dbReference>
<dbReference type="InterPro" id="IPR000700">
    <property type="entry name" value="PAS-assoc_C"/>
</dbReference>
<dbReference type="Proteomes" id="UP000048926">
    <property type="component" value="Unassembled WGS sequence"/>
</dbReference>
<dbReference type="InterPro" id="IPR043128">
    <property type="entry name" value="Rev_trsase/Diguanyl_cyclase"/>
</dbReference>
<dbReference type="PANTHER" id="PTHR45138:SF9">
    <property type="entry name" value="DIGUANYLATE CYCLASE DGCM-RELATED"/>
    <property type="match status" value="1"/>
</dbReference>
<evidence type="ECO:0000313" key="7">
    <source>
        <dbReference type="Proteomes" id="UP000048926"/>
    </source>
</evidence>
<reference evidence="7" key="1">
    <citation type="submission" date="2015-07" db="EMBL/GenBank/DDBJ databases">
        <authorList>
            <person name="Rodrigo-Torres Lidia"/>
            <person name="Arahal R.David."/>
        </authorList>
    </citation>
    <scope>NUCLEOTIDE SEQUENCE [LARGE SCALE GENOMIC DNA]</scope>
    <source>
        <strain evidence="7">CECT 4801</strain>
    </source>
</reference>
<keyword evidence="7" id="KW-1185">Reference proteome</keyword>
<dbReference type="Pfam" id="PF08448">
    <property type="entry name" value="PAS_4"/>
    <property type="match status" value="1"/>
</dbReference>
<dbReference type="SMART" id="SM00267">
    <property type="entry name" value="GGDEF"/>
    <property type="match status" value="1"/>
</dbReference>
<evidence type="ECO:0000259" key="3">
    <source>
        <dbReference type="PROSITE" id="PS50112"/>
    </source>
</evidence>
<dbReference type="InterPro" id="IPR000160">
    <property type="entry name" value="GGDEF_dom"/>
</dbReference>
<dbReference type="Pfam" id="PF00990">
    <property type="entry name" value="GGDEF"/>
    <property type="match status" value="1"/>
</dbReference>
<dbReference type="NCBIfam" id="TIGR00229">
    <property type="entry name" value="sensory_box"/>
    <property type="match status" value="1"/>
</dbReference>
<dbReference type="NCBIfam" id="TIGR00254">
    <property type="entry name" value="GGDEF"/>
    <property type="match status" value="1"/>
</dbReference>
<proteinExistence type="predicted"/>
<dbReference type="GO" id="GO:0005886">
    <property type="term" value="C:plasma membrane"/>
    <property type="evidence" value="ECO:0007669"/>
    <property type="project" value="TreeGrafter"/>
</dbReference>
<keyword evidence="6" id="KW-0548">Nucleotidyltransferase</keyword>
<dbReference type="AlphaFoldDB" id="A0A0M6XYS7"/>
<dbReference type="InterPro" id="IPR050469">
    <property type="entry name" value="Diguanylate_Cyclase"/>
</dbReference>
<dbReference type="STRING" id="187304.B0E33_24865"/>
<evidence type="ECO:0000313" key="6">
    <source>
        <dbReference type="EMBL" id="CTQ42623.1"/>
    </source>
</evidence>
<evidence type="ECO:0000259" key="4">
    <source>
        <dbReference type="PROSITE" id="PS50113"/>
    </source>
</evidence>
<feature type="domain" description="PAS" evidence="3">
    <location>
        <begin position="142"/>
        <end position="212"/>
    </location>
</feature>
<dbReference type="InterPro" id="IPR013656">
    <property type="entry name" value="PAS_4"/>
</dbReference>
<accession>A0A0M6XYS7</accession>
<protein>
    <recommendedName>
        <fullName evidence="1">diguanylate cyclase</fullName>
        <ecNumber evidence="1">2.7.7.65</ecNumber>
    </recommendedName>
</protein>
<dbReference type="RefSeq" id="WP_208984183.1">
    <property type="nucleotide sequence ID" value="NZ_CXST01000001.1"/>
</dbReference>
<dbReference type="GO" id="GO:1902201">
    <property type="term" value="P:negative regulation of bacterial-type flagellum-dependent cell motility"/>
    <property type="evidence" value="ECO:0007669"/>
    <property type="project" value="TreeGrafter"/>
</dbReference>
<dbReference type="SUPFAM" id="SSF55785">
    <property type="entry name" value="PYP-like sensor domain (PAS domain)"/>
    <property type="match status" value="1"/>
</dbReference>
<dbReference type="EC" id="2.7.7.65" evidence="1"/>
<dbReference type="GO" id="GO:0043709">
    <property type="term" value="P:cell adhesion involved in single-species biofilm formation"/>
    <property type="evidence" value="ECO:0007669"/>
    <property type="project" value="TreeGrafter"/>
</dbReference>
<name>A0A0M6XYS7_9HYPH</name>
<sequence>MAERMHATDTQNTSVPSEKAVDLGYYSPAKRPPPSFPAGYVLHQVTVQPLSSCPFQVCLLDVGATGELPTCDFHRIRDTTLIIACSSGELAAKTQLTLLEGGVDDVVDADDTDLLLLALKRAELVIARQGGLFRKCRDLAIERDNLQSAIDNLPSPIFFKNRAGIYSGCNKAFEAFIGLPASKVNGASVYDVAPAELAKVYEAADEELMQQGGVQIYEADVCYADGERRTVTFHKAVTRDRVSGEVNGLAGSMLDITERKRLEEQLKWAAERDALTEAYNRRRFFELAAAAKERAQKTSASLSILVLDVDHFKLINDRYGHACGDAALNHLVGLLKRELQEPHIFARAGGEEFYCLLEGCDLNEAFEIAERIRKAVETVPHLHDQQLISMRVSIGAATVRDGEKISQTIAKADEALYSAKQAGRNRVCVA</sequence>
<dbReference type="PANTHER" id="PTHR45138">
    <property type="entry name" value="REGULATORY COMPONENTS OF SENSORY TRANSDUCTION SYSTEM"/>
    <property type="match status" value="1"/>
</dbReference>
<dbReference type="FunFam" id="3.30.70.270:FF:000001">
    <property type="entry name" value="Diguanylate cyclase domain protein"/>
    <property type="match status" value="1"/>
</dbReference>
<dbReference type="InterPro" id="IPR035965">
    <property type="entry name" value="PAS-like_dom_sf"/>
</dbReference>
<dbReference type="PROSITE" id="PS50887">
    <property type="entry name" value="GGDEF"/>
    <property type="match status" value="1"/>
</dbReference>
<evidence type="ECO:0000259" key="5">
    <source>
        <dbReference type="PROSITE" id="PS50887"/>
    </source>
</evidence>
<dbReference type="SMART" id="SM00091">
    <property type="entry name" value="PAS"/>
    <property type="match status" value="1"/>
</dbReference>
<comment type="catalytic activity">
    <reaction evidence="2">
        <text>2 GTP = 3',3'-c-di-GMP + 2 diphosphate</text>
        <dbReference type="Rhea" id="RHEA:24898"/>
        <dbReference type="ChEBI" id="CHEBI:33019"/>
        <dbReference type="ChEBI" id="CHEBI:37565"/>
        <dbReference type="ChEBI" id="CHEBI:58805"/>
        <dbReference type="EC" id="2.7.7.65"/>
    </reaction>
</comment>
<gene>
    <name evidence="6" type="primary">ydaM</name>
    <name evidence="6" type="ORF">LAL4801_01055</name>
</gene>
<dbReference type="GO" id="GO:0052621">
    <property type="term" value="F:diguanylate cyclase activity"/>
    <property type="evidence" value="ECO:0007669"/>
    <property type="project" value="UniProtKB-EC"/>
</dbReference>
<dbReference type="InterPro" id="IPR000014">
    <property type="entry name" value="PAS"/>
</dbReference>
<feature type="domain" description="PAC" evidence="4">
    <location>
        <begin position="215"/>
        <end position="268"/>
    </location>
</feature>
<dbReference type="PROSITE" id="PS50112">
    <property type="entry name" value="PAS"/>
    <property type="match status" value="1"/>
</dbReference>
<feature type="domain" description="GGDEF" evidence="5">
    <location>
        <begin position="300"/>
        <end position="430"/>
    </location>
</feature>
<dbReference type="CDD" id="cd01949">
    <property type="entry name" value="GGDEF"/>
    <property type="match status" value="1"/>
</dbReference>
<dbReference type="Gene3D" id="3.30.70.270">
    <property type="match status" value="1"/>
</dbReference>
<dbReference type="InterPro" id="IPR029787">
    <property type="entry name" value="Nucleotide_cyclase"/>
</dbReference>
<evidence type="ECO:0000256" key="2">
    <source>
        <dbReference type="ARBA" id="ARBA00034247"/>
    </source>
</evidence>
<dbReference type="SUPFAM" id="SSF55073">
    <property type="entry name" value="Nucleotide cyclase"/>
    <property type="match status" value="1"/>
</dbReference>
<keyword evidence="6" id="KW-0808">Transferase</keyword>